<evidence type="ECO:0000256" key="3">
    <source>
        <dbReference type="ARBA" id="ARBA00022723"/>
    </source>
</evidence>
<dbReference type="InterPro" id="IPR036280">
    <property type="entry name" value="Multihaem_cyt_sf"/>
</dbReference>
<feature type="region of interest" description="Disordered" evidence="6">
    <location>
        <begin position="23"/>
        <end position="81"/>
    </location>
</feature>
<evidence type="ECO:0000256" key="6">
    <source>
        <dbReference type="SAM" id="MobiDB-lite"/>
    </source>
</evidence>
<keyword evidence="3" id="KW-0479">Metal-binding</keyword>
<protein>
    <recommendedName>
        <fullName evidence="8">Class III cytochrome C domain-containing protein</fullName>
    </recommendedName>
</protein>
<feature type="compositionally biased region" description="Low complexity" evidence="6">
    <location>
        <begin position="51"/>
        <end position="69"/>
    </location>
</feature>
<dbReference type="EMBL" id="CP000859">
    <property type="protein sequence ID" value="ABW66077.1"/>
    <property type="molecule type" value="Genomic_DNA"/>
</dbReference>
<evidence type="ECO:0000256" key="2">
    <source>
        <dbReference type="ARBA" id="ARBA00022617"/>
    </source>
</evidence>
<feature type="signal peptide" evidence="7">
    <location>
        <begin position="1"/>
        <end position="20"/>
    </location>
</feature>
<gene>
    <name evidence="9" type="ordered locus">Dole_0267</name>
</gene>
<evidence type="ECO:0000256" key="4">
    <source>
        <dbReference type="ARBA" id="ARBA00022982"/>
    </source>
</evidence>
<dbReference type="KEGG" id="dol:Dole_0267"/>
<evidence type="ECO:0000259" key="8">
    <source>
        <dbReference type="Pfam" id="PF02085"/>
    </source>
</evidence>
<dbReference type="RefSeq" id="WP_012173696.1">
    <property type="nucleotide sequence ID" value="NC_009943.1"/>
</dbReference>
<sequence>MKRFLLMFGIFFVVSSFVLTGCGKPPDSKSKPPKGYVAKPVSRPAPKAEKPAPATPAQQEAPSVAEAPAKPAPAAPAAGEAGDVIEMKNTKAFDPHKMGIVMFTHTKHFSAKPDGYGIACGDCHHDKEGKPLALKVGDSVQGCMECHDKPGKTPRKPAGISPAEWDAMQLEYYYGAIHINCIDCHKAGGAGPVKCTDCHIKP</sequence>
<dbReference type="PROSITE" id="PS51257">
    <property type="entry name" value="PROKAR_LIPOPROTEIN"/>
    <property type="match status" value="1"/>
</dbReference>
<dbReference type="STRING" id="96561.Dole_0267"/>
<name>A8ZS59_DESOH</name>
<keyword evidence="4" id="KW-0249">Electron transport</keyword>
<dbReference type="Proteomes" id="UP000008561">
    <property type="component" value="Chromosome"/>
</dbReference>
<keyword evidence="10" id="KW-1185">Reference proteome</keyword>
<evidence type="ECO:0000256" key="5">
    <source>
        <dbReference type="ARBA" id="ARBA00023004"/>
    </source>
</evidence>
<accession>A8ZS59</accession>
<dbReference type="CDD" id="cd08168">
    <property type="entry name" value="Cytochrom_C3"/>
    <property type="match status" value="1"/>
</dbReference>
<dbReference type="GO" id="GO:0020037">
    <property type="term" value="F:heme binding"/>
    <property type="evidence" value="ECO:0007669"/>
    <property type="project" value="InterPro"/>
</dbReference>
<dbReference type="Pfam" id="PF02085">
    <property type="entry name" value="Cytochrom_CIII"/>
    <property type="match status" value="1"/>
</dbReference>
<evidence type="ECO:0000313" key="10">
    <source>
        <dbReference type="Proteomes" id="UP000008561"/>
    </source>
</evidence>
<dbReference type="AlphaFoldDB" id="A8ZS59"/>
<keyword evidence="1" id="KW-0813">Transport</keyword>
<keyword evidence="2" id="KW-0349">Heme</keyword>
<feature type="domain" description="Class III cytochrome C" evidence="8">
    <location>
        <begin position="89"/>
        <end position="199"/>
    </location>
</feature>
<evidence type="ECO:0000313" key="9">
    <source>
        <dbReference type="EMBL" id="ABW66077.1"/>
    </source>
</evidence>
<feature type="chain" id="PRO_5002733930" description="Class III cytochrome C domain-containing protein" evidence="7">
    <location>
        <begin position="21"/>
        <end position="202"/>
    </location>
</feature>
<dbReference type="InterPro" id="IPR020942">
    <property type="entry name" value="Cyt_c_III_dom"/>
</dbReference>
<proteinExistence type="predicted"/>
<dbReference type="GO" id="GO:0046872">
    <property type="term" value="F:metal ion binding"/>
    <property type="evidence" value="ECO:0007669"/>
    <property type="project" value="UniProtKB-KW"/>
</dbReference>
<keyword evidence="5" id="KW-0408">Iron</keyword>
<dbReference type="GO" id="GO:0009055">
    <property type="term" value="F:electron transfer activity"/>
    <property type="evidence" value="ECO:0007669"/>
    <property type="project" value="InterPro"/>
</dbReference>
<dbReference type="SUPFAM" id="SSF48695">
    <property type="entry name" value="Multiheme cytochromes"/>
    <property type="match status" value="1"/>
</dbReference>
<organism evidence="9 10">
    <name type="scientific">Desulfosudis oleivorans (strain DSM 6200 / JCM 39069 / Hxd3)</name>
    <name type="common">Desulfococcus oleovorans</name>
    <dbReference type="NCBI Taxonomy" id="96561"/>
    <lineage>
        <taxon>Bacteria</taxon>
        <taxon>Pseudomonadati</taxon>
        <taxon>Thermodesulfobacteriota</taxon>
        <taxon>Desulfobacteria</taxon>
        <taxon>Desulfobacterales</taxon>
        <taxon>Desulfosudaceae</taxon>
        <taxon>Desulfosudis</taxon>
    </lineage>
</organism>
<dbReference type="Gene3D" id="3.90.10.10">
    <property type="entry name" value="Cytochrome C3"/>
    <property type="match status" value="1"/>
</dbReference>
<reference evidence="9 10" key="1">
    <citation type="submission" date="2007-10" db="EMBL/GenBank/DDBJ databases">
        <title>Complete sequence of Desulfococcus oleovorans Hxd3.</title>
        <authorList>
            <consortium name="US DOE Joint Genome Institute"/>
            <person name="Copeland A."/>
            <person name="Lucas S."/>
            <person name="Lapidus A."/>
            <person name="Barry K."/>
            <person name="Glavina del Rio T."/>
            <person name="Dalin E."/>
            <person name="Tice H."/>
            <person name="Pitluck S."/>
            <person name="Kiss H."/>
            <person name="Brettin T."/>
            <person name="Bruce D."/>
            <person name="Detter J.C."/>
            <person name="Han C."/>
            <person name="Schmutz J."/>
            <person name="Larimer F."/>
            <person name="Land M."/>
            <person name="Hauser L."/>
            <person name="Kyrpides N."/>
            <person name="Kim E."/>
            <person name="Wawrik B."/>
            <person name="Richardson P."/>
        </authorList>
    </citation>
    <scope>NUCLEOTIDE SEQUENCE [LARGE SCALE GENOMIC DNA]</scope>
    <source>
        <strain evidence="10">DSM 6200 / JCM 39069 / Hxd3</strain>
    </source>
</reference>
<evidence type="ECO:0000256" key="7">
    <source>
        <dbReference type="SAM" id="SignalP"/>
    </source>
</evidence>
<keyword evidence="7" id="KW-0732">Signal</keyword>
<evidence type="ECO:0000256" key="1">
    <source>
        <dbReference type="ARBA" id="ARBA00022448"/>
    </source>
</evidence>
<dbReference type="HOGENOM" id="CLU_1352822_0_0_7"/>